<keyword evidence="1 5" id="KW-0378">Hydrolase</keyword>
<dbReference type="GO" id="GO:0006152">
    <property type="term" value="P:purine nucleoside catabolic process"/>
    <property type="evidence" value="ECO:0007669"/>
    <property type="project" value="TreeGrafter"/>
</dbReference>
<dbReference type="GeneID" id="78225525"/>
<sequence>MTPTRIIIDTDPGQDDAVAILLALASPEDITVEAILTVGGNSGIANTTRNAAAILELAGRADIPLHSGYDLPMKRPPVRADHVHGESGLDGADLPAPTKQADSPHAVDFLIETLRREPEGSLTIVTLGPMTNLATALQKAPDIAPRINRVVSMLGACFEGGNITPNAEFNAYVDPEAAAIVLGSGVPVVMLPLDITHQVLTTPSRLGRIRAIGNEAGRCVGGMLGFSERFDLEKYGWPGAPLHDPCTIMWLLRPDLFQGRLVNVEVETQSALSSGQTVVDYWSVTGRPANALYMRDVDSDGFYQVLTERLSRLP</sequence>
<dbReference type="GO" id="GO:0008477">
    <property type="term" value="F:purine nucleosidase activity"/>
    <property type="evidence" value="ECO:0007669"/>
    <property type="project" value="UniProtKB-EC"/>
</dbReference>
<protein>
    <submittedName>
        <fullName evidence="5">Inosine-uridine preferring nucleoside hydrolase</fullName>
        <ecNumber evidence="5">3.2.2.1</ecNumber>
    </submittedName>
</protein>
<dbReference type="InterPro" id="IPR023186">
    <property type="entry name" value="IUNH"/>
</dbReference>
<evidence type="ECO:0000256" key="3">
    <source>
        <dbReference type="SAM" id="MobiDB-lite"/>
    </source>
</evidence>
<keyword evidence="2 5" id="KW-0326">Glycosidase</keyword>
<evidence type="ECO:0000313" key="5">
    <source>
        <dbReference type="EMBL" id="CDG38645.1"/>
    </source>
</evidence>
<dbReference type="EC" id="3.2.2.1" evidence="5"/>
<dbReference type="PANTHER" id="PTHR12304:SF4">
    <property type="entry name" value="URIDINE NUCLEOSIDASE"/>
    <property type="match status" value="1"/>
</dbReference>
<dbReference type="Pfam" id="PF01156">
    <property type="entry name" value="IU_nuc_hydro"/>
    <property type="match status" value="1"/>
</dbReference>
<dbReference type="AlphaFoldDB" id="A0A060QCN2"/>
<gene>
    <name evidence="5" type="ORF">ASAP_0600</name>
</gene>
<reference evidence="5 6" key="2">
    <citation type="journal article" date="2014" name="PLoS ONE">
        <title>Evolution of mitochondria reconstructed from the energy metabolism of living bacteria.</title>
        <authorList>
            <person name="Degli Esposti M."/>
            <person name="Chouaia B."/>
            <person name="Comandatore F."/>
            <person name="Crotti E."/>
            <person name="Sassera D."/>
            <person name="Lievens P.M."/>
            <person name="Daffonchio D."/>
            <person name="Bandi C."/>
        </authorList>
    </citation>
    <scope>NUCLEOTIDE SEQUENCE [LARGE SCALE GENOMIC DNA]</scope>
    <source>
        <strain evidence="5 6">SF2.1</strain>
    </source>
</reference>
<dbReference type="GO" id="GO:0045437">
    <property type="term" value="F:uridine nucleosidase activity"/>
    <property type="evidence" value="ECO:0007669"/>
    <property type="project" value="UniProtKB-ARBA"/>
</dbReference>
<dbReference type="PROSITE" id="PS01247">
    <property type="entry name" value="IUNH"/>
    <property type="match status" value="1"/>
</dbReference>
<dbReference type="InterPro" id="IPR015910">
    <property type="entry name" value="I/U_nuclsd_hydro_CS"/>
</dbReference>
<proteinExistence type="predicted"/>
<dbReference type="GO" id="GO:0005829">
    <property type="term" value="C:cytosol"/>
    <property type="evidence" value="ECO:0007669"/>
    <property type="project" value="TreeGrafter"/>
</dbReference>
<feature type="compositionally biased region" description="Basic and acidic residues" evidence="3">
    <location>
        <begin position="78"/>
        <end position="87"/>
    </location>
</feature>
<dbReference type="InterPro" id="IPR001910">
    <property type="entry name" value="Inosine/uridine_hydrolase_dom"/>
</dbReference>
<dbReference type="CDD" id="cd02651">
    <property type="entry name" value="nuc_hydro_IU_UC_XIUA"/>
    <property type="match status" value="1"/>
</dbReference>
<evidence type="ECO:0000313" key="6">
    <source>
        <dbReference type="Proteomes" id="UP000027583"/>
    </source>
</evidence>
<evidence type="ECO:0000259" key="4">
    <source>
        <dbReference type="Pfam" id="PF01156"/>
    </source>
</evidence>
<feature type="domain" description="Inosine/uridine-preferring nucleoside hydrolase" evidence="4">
    <location>
        <begin position="6"/>
        <end position="304"/>
    </location>
</feature>
<evidence type="ECO:0000256" key="1">
    <source>
        <dbReference type="ARBA" id="ARBA00022801"/>
    </source>
</evidence>
<dbReference type="Proteomes" id="UP000027583">
    <property type="component" value="Unassembled WGS sequence"/>
</dbReference>
<dbReference type="InterPro" id="IPR036452">
    <property type="entry name" value="Ribo_hydro-like"/>
</dbReference>
<organism evidence="5 6">
    <name type="scientific">Asaia bogorensis</name>
    <dbReference type="NCBI Taxonomy" id="91915"/>
    <lineage>
        <taxon>Bacteria</taxon>
        <taxon>Pseudomonadati</taxon>
        <taxon>Pseudomonadota</taxon>
        <taxon>Alphaproteobacteria</taxon>
        <taxon>Acetobacterales</taxon>
        <taxon>Acetobacteraceae</taxon>
        <taxon>Asaia</taxon>
    </lineage>
</organism>
<reference evidence="5 6" key="1">
    <citation type="journal article" date="2014" name="Genome Biol. Evol.">
        <title>Acetic acid bacteria genomes reveal functional traits for adaptation to life in insect guts.</title>
        <authorList>
            <person name="Chouaia B."/>
            <person name="Gaiarsa S."/>
            <person name="Crotti E."/>
            <person name="Comandatore F."/>
            <person name="Degli Esposti M."/>
            <person name="Ricci I."/>
            <person name="Alma A."/>
            <person name="Favia G."/>
            <person name="Bandi C."/>
            <person name="Daffonchio D."/>
        </authorList>
    </citation>
    <scope>NUCLEOTIDE SEQUENCE [LARGE SCALE GENOMIC DNA]</scope>
    <source>
        <strain evidence="5 6">SF2.1</strain>
    </source>
</reference>
<comment type="caution">
    <text evidence="5">The sequence shown here is derived from an EMBL/GenBank/DDBJ whole genome shotgun (WGS) entry which is preliminary data.</text>
</comment>
<dbReference type="eggNOG" id="COG1957">
    <property type="taxonomic scope" value="Bacteria"/>
</dbReference>
<name>A0A060QCN2_9PROT</name>
<dbReference type="PANTHER" id="PTHR12304">
    <property type="entry name" value="INOSINE-URIDINE PREFERRING NUCLEOSIDE HYDROLASE"/>
    <property type="match status" value="1"/>
</dbReference>
<dbReference type="EMBL" id="CBLX010000004">
    <property type="protein sequence ID" value="CDG38645.1"/>
    <property type="molecule type" value="Genomic_DNA"/>
</dbReference>
<evidence type="ECO:0000256" key="2">
    <source>
        <dbReference type="ARBA" id="ARBA00023295"/>
    </source>
</evidence>
<feature type="region of interest" description="Disordered" evidence="3">
    <location>
        <begin position="77"/>
        <end position="101"/>
    </location>
</feature>
<dbReference type="SUPFAM" id="SSF53590">
    <property type="entry name" value="Nucleoside hydrolase"/>
    <property type="match status" value="1"/>
</dbReference>
<accession>A0A060QCN2</accession>
<dbReference type="Gene3D" id="3.90.245.10">
    <property type="entry name" value="Ribonucleoside hydrolase-like"/>
    <property type="match status" value="1"/>
</dbReference>
<dbReference type="RefSeq" id="WP_023979698.1">
    <property type="nucleotide sequence ID" value="NZ_CBLX010000004.1"/>
</dbReference>